<reference evidence="3 4" key="1">
    <citation type="submission" date="2015-12" db="EMBL/GenBank/DDBJ databases">
        <title>Draft genome sequence of Moniliophthora roreri, the causal agent of frosty pod rot of cacao.</title>
        <authorList>
            <person name="Aime M.C."/>
            <person name="Diaz-Valderrama J.R."/>
            <person name="Kijpornyongpan T."/>
            <person name="Phillips-Mora W."/>
        </authorList>
    </citation>
    <scope>NUCLEOTIDE SEQUENCE [LARGE SCALE GENOMIC DNA]</scope>
    <source>
        <strain evidence="3 4">MCA 2952</strain>
    </source>
</reference>
<keyword evidence="2" id="KW-1133">Transmembrane helix</keyword>
<dbReference type="AlphaFoldDB" id="A0A0W0F9F2"/>
<gene>
    <name evidence="3" type="ORF">WG66_14521</name>
</gene>
<dbReference type="EMBL" id="LATX01002199">
    <property type="protein sequence ID" value="KTB32937.1"/>
    <property type="molecule type" value="Genomic_DNA"/>
</dbReference>
<evidence type="ECO:0000256" key="2">
    <source>
        <dbReference type="SAM" id="Phobius"/>
    </source>
</evidence>
<keyword evidence="2" id="KW-0812">Transmembrane</keyword>
<organism evidence="3 4">
    <name type="scientific">Moniliophthora roreri</name>
    <name type="common">Frosty pod rot fungus</name>
    <name type="synonym">Monilia roreri</name>
    <dbReference type="NCBI Taxonomy" id="221103"/>
    <lineage>
        <taxon>Eukaryota</taxon>
        <taxon>Fungi</taxon>
        <taxon>Dikarya</taxon>
        <taxon>Basidiomycota</taxon>
        <taxon>Agaricomycotina</taxon>
        <taxon>Agaricomycetes</taxon>
        <taxon>Agaricomycetidae</taxon>
        <taxon>Agaricales</taxon>
        <taxon>Marasmiineae</taxon>
        <taxon>Marasmiaceae</taxon>
        <taxon>Moniliophthora</taxon>
    </lineage>
</organism>
<comment type="caution">
    <text evidence="3">The sequence shown here is derived from an EMBL/GenBank/DDBJ whole genome shotgun (WGS) entry which is preliminary data.</text>
</comment>
<dbReference type="Proteomes" id="UP000054988">
    <property type="component" value="Unassembled WGS sequence"/>
</dbReference>
<evidence type="ECO:0000313" key="4">
    <source>
        <dbReference type="Proteomes" id="UP000054988"/>
    </source>
</evidence>
<name>A0A0W0F9F2_MONRR</name>
<proteinExistence type="predicted"/>
<evidence type="ECO:0000313" key="3">
    <source>
        <dbReference type="EMBL" id="KTB32937.1"/>
    </source>
</evidence>
<sequence>MQTIAMTPIKTSISTIEVAPTSAIPENILLSSSPSTAVLESTLSNSSLPRPLIVTLLILTVLYIIIPHIFNWRYPAQSAEELGRLVLSVETLIQKVRGKRGSLLKDRLWKTNDRITALKARIEPPRSNLFAWIAFKWDMLKEVDVCYVSLKKLESEAQAKPQRVGEGALEGEQRAGTSAVEAGGSARHRAATNNHT</sequence>
<feature type="transmembrane region" description="Helical" evidence="2">
    <location>
        <begin position="52"/>
        <end position="70"/>
    </location>
</feature>
<protein>
    <submittedName>
        <fullName evidence="3">Uncharacterized protein</fullName>
    </submittedName>
</protein>
<accession>A0A0W0F9F2</accession>
<evidence type="ECO:0000256" key="1">
    <source>
        <dbReference type="SAM" id="MobiDB-lite"/>
    </source>
</evidence>
<keyword evidence="2" id="KW-0472">Membrane</keyword>
<feature type="region of interest" description="Disordered" evidence="1">
    <location>
        <begin position="161"/>
        <end position="196"/>
    </location>
</feature>